<keyword evidence="5" id="KW-1185">Reference proteome</keyword>
<organism evidence="4 5">
    <name type="scientific">Pseudonocardia hydrocarbonoxydans</name>
    <dbReference type="NCBI Taxonomy" id="76726"/>
    <lineage>
        <taxon>Bacteria</taxon>
        <taxon>Bacillati</taxon>
        <taxon>Actinomycetota</taxon>
        <taxon>Actinomycetes</taxon>
        <taxon>Pseudonocardiales</taxon>
        <taxon>Pseudonocardiaceae</taxon>
        <taxon>Pseudonocardia</taxon>
    </lineage>
</organism>
<evidence type="ECO:0000256" key="2">
    <source>
        <dbReference type="ARBA" id="ARBA00022801"/>
    </source>
</evidence>
<dbReference type="GO" id="GO:0005975">
    <property type="term" value="P:carbohydrate metabolic process"/>
    <property type="evidence" value="ECO:0007669"/>
    <property type="project" value="InterPro"/>
</dbReference>
<gene>
    <name evidence="4" type="ORF">PHY01_27530</name>
</gene>
<dbReference type="OrthoDB" id="3187421at2"/>
<dbReference type="InterPro" id="IPR036881">
    <property type="entry name" value="Glyco_hydro_3_C_sf"/>
</dbReference>
<proteinExistence type="inferred from homology"/>
<dbReference type="InterPro" id="IPR013783">
    <property type="entry name" value="Ig-like_fold"/>
</dbReference>
<protein>
    <recommendedName>
        <fullName evidence="3">Fibronectin type III-like domain-containing protein</fullName>
    </recommendedName>
</protein>
<evidence type="ECO:0000256" key="1">
    <source>
        <dbReference type="ARBA" id="ARBA00005336"/>
    </source>
</evidence>
<dbReference type="InterPro" id="IPR017853">
    <property type="entry name" value="GH"/>
</dbReference>
<reference evidence="4 5" key="1">
    <citation type="submission" date="2019-06" db="EMBL/GenBank/DDBJ databases">
        <title>Whole genome shotgun sequence of Pseudonocardia hydrocarbonoxydans NBRC 14498.</title>
        <authorList>
            <person name="Hosoyama A."/>
            <person name="Uohara A."/>
            <person name="Ohji S."/>
            <person name="Ichikawa N."/>
        </authorList>
    </citation>
    <scope>NUCLEOTIDE SEQUENCE [LARGE SCALE GENOMIC DNA]</scope>
    <source>
        <strain evidence="4 5">NBRC 14498</strain>
    </source>
</reference>
<dbReference type="Gene3D" id="3.20.20.300">
    <property type="entry name" value="Glycoside hydrolase, family 3, N-terminal domain"/>
    <property type="match status" value="1"/>
</dbReference>
<dbReference type="Proteomes" id="UP000320338">
    <property type="component" value="Unassembled WGS sequence"/>
</dbReference>
<dbReference type="GO" id="GO:0004553">
    <property type="term" value="F:hydrolase activity, hydrolyzing O-glycosyl compounds"/>
    <property type="evidence" value="ECO:0007669"/>
    <property type="project" value="InterPro"/>
</dbReference>
<accession>A0A4Y3WQW2</accession>
<dbReference type="Gene3D" id="3.40.50.1700">
    <property type="entry name" value="Glycoside hydrolase family 3 C-terminal domain"/>
    <property type="match status" value="1"/>
</dbReference>
<sequence>MLRGRLLAPAEAAVHAGAAAIVPSPAGNAGVPTHTDVWLLRQVLRREWRFGGAVLAHPGAVDALDTTYRIASGPDQAVALALEAGVDVVGAGSRVDHLVALVQSGAVAPWLVDDAVAAVLSLKFRPGLLDAHPPAHHGAPAARTSPAHVERAALTRSTVLLTDPGGVLPLDRARAVEVLPGAVDSADVDALARALAAVLPGVAVWPGPAVTTVAPGSPADAVVVTARPEDAVRTAETAVVTGDEIGGLAALAATTATVLLCWRPLGDHAGVLADVLAGHAEPGGRLPVAVASAFPLGHGGGYTTFDYSRLVISPPVLDGGDVLRVRCSVTNTGSRPGREVVQVYLANPTGRTVVADGTTLAAFAAVDLEPGQTLPVTVRLPPARLAVWNRTMRHIVEPGTVDVLVGRSAADIRLRGTVTVAAHPAYWRR</sequence>
<dbReference type="SMART" id="SM01217">
    <property type="entry name" value="Fn3_like"/>
    <property type="match status" value="1"/>
</dbReference>
<comment type="caution">
    <text evidence="4">The sequence shown here is derived from an EMBL/GenBank/DDBJ whole genome shotgun (WGS) entry which is preliminary data.</text>
</comment>
<dbReference type="Pfam" id="PF00933">
    <property type="entry name" value="Glyco_hydro_3"/>
    <property type="match status" value="1"/>
</dbReference>
<evidence type="ECO:0000313" key="5">
    <source>
        <dbReference type="Proteomes" id="UP000320338"/>
    </source>
</evidence>
<keyword evidence="2" id="KW-0378">Hydrolase</keyword>
<comment type="similarity">
    <text evidence="1">Belongs to the glycosyl hydrolase 3 family.</text>
</comment>
<dbReference type="PANTHER" id="PTHR42715:SF10">
    <property type="entry name" value="BETA-GLUCOSIDASE"/>
    <property type="match status" value="1"/>
</dbReference>
<dbReference type="InterPro" id="IPR026891">
    <property type="entry name" value="Fn3-like"/>
</dbReference>
<evidence type="ECO:0000259" key="3">
    <source>
        <dbReference type="SMART" id="SM01217"/>
    </source>
</evidence>
<dbReference type="Pfam" id="PF14310">
    <property type="entry name" value="Fn3-like"/>
    <property type="match status" value="1"/>
</dbReference>
<evidence type="ECO:0000313" key="4">
    <source>
        <dbReference type="EMBL" id="GEC20470.1"/>
    </source>
</evidence>
<dbReference type="Gene3D" id="2.60.40.10">
    <property type="entry name" value="Immunoglobulins"/>
    <property type="match status" value="1"/>
</dbReference>
<name>A0A4Y3WQW2_9PSEU</name>
<dbReference type="InterPro" id="IPR001764">
    <property type="entry name" value="Glyco_hydro_3_N"/>
</dbReference>
<dbReference type="InterPro" id="IPR050288">
    <property type="entry name" value="Cellulose_deg_GH3"/>
</dbReference>
<dbReference type="InterPro" id="IPR036962">
    <property type="entry name" value="Glyco_hydro_3_N_sf"/>
</dbReference>
<dbReference type="SUPFAM" id="SSF52279">
    <property type="entry name" value="Beta-D-glucan exohydrolase, C-terminal domain"/>
    <property type="match status" value="1"/>
</dbReference>
<feature type="domain" description="Fibronectin type III-like" evidence="3">
    <location>
        <begin position="339"/>
        <end position="409"/>
    </location>
</feature>
<dbReference type="SUPFAM" id="SSF51445">
    <property type="entry name" value="(Trans)glycosidases"/>
    <property type="match status" value="1"/>
</dbReference>
<dbReference type="AlphaFoldDB" id="A0A4Y3WQW2"/>
<dbReference type="PANTHER" id="PTHR42715">
    <property type="entry name" value="BETA-GLUCOSIDASE"/>
    <property type="match status" value="1"/>
</dbReference>
<dbReference type="EMBL" id="BJNG01000019">
    <property type="protein sequence ID" value="GEC20470.1"/>
    <property type="molecule type" value="Genomic_DNA"/>
</dbReference>